<dbReference type="Gene3D" id="3.40.640.10">
    <property type="entry name" value="Type I PLP-dependent aspartate aminotransferase-like (Major domain)"/>
    <property type="match status" value="1"/>
</dbReference>
<comment type="cofactor">
    <cofactor evidence="1">
        <name>pyridoxal 5'-phosphate</name>
        <dbReference type="ChEBI" id="CHEBI:597326"/>
    </cofactor>
</comment>
<comment type="similarity">
    <text evidence="2 4">Belongs to the class-III pyridoxal-phosphate-dependent aminotransferase family.</text>
</comment>
<dbReference type="InterPro" id="IPR015424">
    <property type="entry name" value="PyrdxlP-dep_Trfase"/>
</dbReference>
<keyword evidence="3 4" id="KW-0663">Pyridoxal phosphate</keyword>
<dbReference type="GO" id="GO:0008483">
    <property type="term" value="F:transaminase activity"/>
    <property type="evidence" value="ECO:0007669"/>
    <property type="project" value="UniProtKB-KW"/>
</dbReference>
<evidence type="ECO:0000313" key="5">
    <source>
        <dbReference type="EMBL" id="EEH13346.1"/>
    </source>
</evidence>
<accession>C0G8T2</accession>
<gene>
    <name evidence="5" type="ORF">BCETI_6000273</name>
</gene>
<dbReference type="Gene3D" id="3.90.1150.10">
    <property type="entry name" value="Aspartate Aminotransferase, domain 1"/>
    <property type="match status" value="1"/>
</dbReference>
<keyword evidence="5" id="KW-0808">Transferase</keyword>
<dbReference type="PROSITE" id="PS00600">
    <property type="entry name" value="AA_TRANSFER_CLASS_3"/>
    <property type="match status" value="1"/>
</dbReference>
<dbReference type="EMBL" id="ACJD01000006">
    <property type="protein sequence ID" value="EEH13346.1"/>
    <property type="molecule type" value="Genomic_DNA"/>
</dbReference>
<dbReference type="GO" id="GO:0030170">
    <property type="term" value="F:pyridoxal phosphate binding"/>
    <property type="evidence" value="ECO:0007669"/>
    <property type="project" value="InterPro"/>
</dbReference>
<keyword evidence="5" id="KW-0032">Aminotransferase</keyword>
<dbReference type="InterPro" id="IPR015422">
    <property type="entry name" value="PyrdxlP-dep_Trfase_small"/>
</dbReference>
<dbReference type="PIRSF" id="PIRSF000521">
    <property type="entry name" value="Transaminase_4ab_Lys_Orn"/>
    <property type="match status" value="1"/>
</dbReference>
<evidence type="ECO:0000256" key="4">
    <source>
        <dbReference type="RuleBase" id="RU003560"/>
    </source>
</evidence>
<dbReference type="InterPro" id="IPR049704">
    <property type="entry name" value="Aminotrans_3_PPA_site"/>
</dbReference>
<evidence type="ECO:0000256" key="1">
    <source>
        <dbReference type="ARBA" id="ARBA00001933"/>
    </source>
</evidence>
<dbReference type="PANTHER" id="PTHR45688:SF13">
    <property type="entry name" value="ALANINE--GLYOXYLATE AMINOTRANSFERASE 2-LIKE"/>
    <property type="match status" value="1"/>
</dbReference>
<proteinExistence type="inferred from homology"/>
<sequence>MFLRSMLAFPPRRDNDMSGNQELIARRERLLGRNMSLFYQDPVHLVKGEGVWLWDADGRKYLDCYNNVPHVGHCHPRVVEAICRQASTLNTHTRYLHEGILDYVERLTATFDKSLDAAILTCTGSEANDVALRMAQAVTGKTGIIATDFTYHGNTTAVSQLSTRMPPVGGYGGHVRHVPAPDSYRPLGGKGGEAFAQAWAAEVEKAIASLQESPFGFSGLIIDPFFANEGFPDLPENFLAPAVAAVRKAGGVVIADEVQPGFGRTGGHMWGHQKAGIVPDIVTLGKPMGNGHPVGAVVAGADTLNAFRKAFRYFNTFGGNPVSCAAAMAVLDVLEEEKLQANALEVGAYARQGLEKLAQKHGMIGNVRGSGLFFGAELVLDRAEKTPAAEMATRVVNEMRERGVLMNKLGIHQNATKIRPPMPFSRENADLMLSTLDDVLGGL</sequence>
<dbReference type="Proteomes" id="UP000003678">
    <property type="component" value="Unassembled WGS sequence"/>
</dbReference>
<name>C0G8T2_9HYPH</name>
<dbReference type="Pfam" id="PF00202">
    <property type="entry name" value="Aminotran_3"/>
    <property type="match status" value="1"/>
</dbReference>
<protein>
    <submittedName>
        <fullName evidence="5">Aminotransferase class-III protein</fullName>
    </submittedName>
</protein>
<dbReference type="CDD" id="cd00610">
    <property type="entry name" value="OAT_like"/>
    <property type="match status" value="1"/>
</dbReference>
<comment type="caution">
    <text evidence="5">The sequence shown here is derived from an EMBL/GenBank/DDBJ whole genome shotgun (WGS) entry which is preliminary data.</text>
</comment>
<reference evidence="5 6" key="1">
    <citation type="submission" date="2009-03" db="EMBL/GenBank/DDBJ databases">
        <authorList>
            <person name="Setubal J.C."/>
            <person name="Boyle S."/>
            <person name="Crasta O.R."/>
            <person name="Gillespie J.J."/>
            <person name="Kenyon R.W."/>
            <person name="Lu J."/>
            <person name="Mane S."/>
            <person name="Nagrani S."/>
            <person name="Shallom J.M."/>
            <person name="Shallom S."/>
            <person name="Shukla M."/>
            <person name="Snyder E.E."/>
            <person name="Sobral B.W."/>
            <person name="Wattam A.R."/>
            <person name="Will R."/>
            <person name="Williams K."/>
            <person name="Yoo H."/>
            <person name="Bruce D.H."/>
            <person name="Detter C."/>
            <person name="Munk C."/>
            <person name="Brettin T.S."/>
            <person name="Ficht T."/>
        </authorList>
    </citation>
    <scope>NUCLEOTIDE SEQUENCE [LARGE SCALE GENOMIC DNA]</scope>
    <source>
        <strain evidence="5 6">Cudo</strain>
    </source>
</reference>
<organism evidence="5 6">
    <name type="scientific">Brucella ceti str. Cudo</name>
    <dbReference type="NCBI Taxonomy" id="595497"/>
    <lineage>
        <taxon>Bacteria</taxon>
        <taxon>Pseudomonadati</taxon>
        <taxon>Pseudomonadota</taxon>
        <taxon>Alphaproteobacteria</taxon>
        <taxon>Hyphomicrobiales</taxon>
        <taxon>Brucellaceae</taxon>
        <taxon>Brucella/Ochrobactrum group</taxon>
        <taxon>Brucella</taxon>
    </lineage>
</organism>
<dbReference type="InterPro" id="IPR015421">
    <property type="entry name" value="PyrdxlP-dep_Trfase_major"/>
</dbReference>
<dbReference type="PANTHER" id="PTHR45688">
    <property type="match status" value="1"/>
</dbReference>
<evidence type="ECO:0000313" key="6">
    <source>
        <dbReference type="Proteomes" id="UP000003678"/>
    </source>
</evidence>
<evidence type="ECO:0000256" key="3">
    <source>
        <dbReference type="ARBA" id="ARBA00022898"/>
    </source>
</evidence>
<dbReference type="InterPro" id="IPR005814">
    <property type="entry name" value="Aminotrans_3"/>
</dbReference>
<evidence type="ECO:0000256" key="2">
    <source>
        <dbReference type="ARBA" id="ARBA00008954"/>
    </source>
</evidence>
<dbReference type="SUPFAM" id="SSF53383">
    <property type="entry name" value="PLP-dependent transferases"/>
    <property type="match status" value="1"/>
</dbReference>
<dbReference type="AlphaFoldDB" id="C0G8T2"/>